<evidence type="ECO:0000313" key="4">
    <source>
        <dbReference type="Proteomes" id="UP000007434"/>
    </source>
</evidence>
<dbReference type="InterPro" id="IPR003593">
    <property type="entry name" value="AAA+_ATPase"/>
</dbReference>
<keyword evidence="4" id="KW-1185">Reference proteome</keyword>
<feature type="domain" description="AAA+ ATPase" evidence="2">
    <location>
        <begin position="1286"/>
        <end position="1570"/>
    </location>
</feature>
<dbReference type="STRING" id="656519.Halsa_0223"/>
<feature type="compositionally biased region" description="Basic and acidic residues" evidence="1">
    <location>
        <begin position="1187"/>
        <end position="1196"/>
    </location>
</feature>
<dbReference type="Pfam" id="PF01935">
    <property type="entry name" value="DUF87"/>
    <property type="match status" value="1"/>
</dbReference>
<dbReference type="InterPro" id="IPR002789">
    <property type="entry name" value="HerA_central"/>
</dbReference>
<name>E4RNM9_HALHG</name>
<feature type="compositionally biased region" description="Acidic residues" evidence="1">
    <location>
        <begin position="1219"/>
        <end position="1231"/>
    </location>
</feature>
<reference evidence="3 4" key="1">
    <citation type="submission" date="2010-11" db="EMBL/GenBank/DDBJ databases">
        <title>Complete sequence of Halanaerobium sp. sapolanicus.</title>
        <authorList>
            <consortium name="US DOE Joint Genome Institute"/>
            <person name="Lucas S."/>
            <person name="Copeland A."/>
            <person name="Lapidus A."/>
            <person name="Cheng J.-F."/>
            <person name="Bruce D."/>
            <person name="Goodwin L."/>
            <person name="Pitluck S."/>
            <person name="Davenport K."/>
            <person name="Detter J.C."/>
            <person name="Han C."/>
            <person name="Tapia R."/>
            <person name="Land M."/>
            <person name="Hauser L."/>
            <person name="Jeffries C."/>
            <person name="Kyrpides N."/>
            <person name="Ivanova N."/>
            <person name="Mikhailova N."/>
            <person name="Begemann M.B."/>
            <person name="Mormile M.R."/>
            <person name="Wall J.D."/>
            <person name="Elias D.A."/>
            <person name="Woyke T."/>
        </authorList>
    </citation>
    <scope>NUCLEOTIDE SEQUENCE [LARGE SCALE GENOMIC DNA]</scope>
    <source>
        <strain evidence="4">sapolanicus</strain>
    </source>
</reference>
<organism evidence="3 4">
    <name type="scientific">Halanaerobium hydrogeniformans</name>
    <name type="common">Halanaerobium sp. (strain sapolanicus)</name>
    <dbReference type="NCBI Taxonomy" id="656519"/>
    <lineage>
        <taxon>Bacteria</taxon>
        <taxon>Bacillati</taxon>
        <taxon>Bacillota</taxon>
        <taxon>Clostridia</taxon>
        <taxon>Halanaerobiales</taxon>
        <taxon>Halanaerobiaceae</taxon>
        <taxon>Halanaerobium</taxon>
    </lineage>
</organism>
<dbReference type="Gene3D" id="3.40.50.300">
    <property type="entry name" value="P-loop containing nucleotide triphosphate hydrolases"/>
    <property type="match status" value="2"/>
</dbReference>
<evidence type="ECO:0000259" key="2">
    <source>
        <dbReference type="SMART" id="SM00382"/>
    </source>
</evidence>
<accession>E4RNM9</accession>
<dbReference type="InterPro" id="IPR051162">
    <property type="entry name" value="T4SS_component"/>
</dbReference>
<dbReference type="HOGENOM" id="CLU_002964_1_0_9"/>
<dbReference type="eggNOG" id="COG0433">
    <property type="taxonomic scope" value="Bacteria"/>
</dbReference>
<dbReference type="InterPro" id="IPR027417">
    <property type="entry name" value="P-loop_NTPase"/>
</dbReference>
<dbReference type="OrthoDB" id="9758751at2"/>
<feature type="compositionally biased region" description="Acidic residues" evidence="1">
    <location>
        <begin position="1239"/>
        <end position="1248"/>
    </location>
</feature>
<sequence>MLYEDHDKFEDAAILFVFNEEVDSILGGAKDLLDEGQPLYYGSIYENLVEDMAESSLKKHEEEILKFHMENISVKNQGKGFIWDLEEVLSFIQKGNIENIEYQIFDIFPDHDLSGFPPAKMKERLIDNNKIYETVESIKKNRNSDEELADKFDSDGAEKLSGDDWKLSNYGDLKKSLDNKNNFEPLVYLGLDDKRLHGDLDIWEKPGSQTKAGQRKRHIVVFNKAGLKNYTLEFEFDQYLGKEFIAPRSEDVIETKGGKRLYFEIEEADEPKFMSAIYRHKGKTHSTYKFYVANLPISEESLRDIKTDYRIKASNRNEYIELEDKYDGFKIPLDYSVVSKNEGVEIIEEDASFIDLNKEFWEGDEFRFDLTIDGHQVPFLVKDEDKKIVPKPSKWIWKKKREESSHFEFIDGKVRFQNQEFSLYSEFKKYIQYEKYMIDQNIIYGSLRDQKIYGEDLELPNEVKEGFFRITDYYKENELIPSLAYMDDSLKELVIDFIKIFNKRINDIAEGSILQNKEKNLFKIGTIETNNKVLFTPLHPLNLIYQIKVNDYLDGEIISSKILDQLNPMNLIPYMVDGERKMKPVNQNDAKEWIIFEDIQNLKNEYYHDYISLIIDEKIDQFFKHFNYIFKGKVRPTIKINIINVENDLNILVGIIQNLLKQLEHKNINKVTKFEIKFYDEDNKNSFDKLFSLDTIEEIEKFLGLKLDVKTYSKYDVILNIRKSIKYYFVENNNFKYAHISFYEFKEKNKFAAYGMDNLESGLSMEGLKASIKSRFEDDDYRMGFGLKNYDYKNNLLVETAKNLNELTRNLDNQAKDPYHKNESLVSIYSLEKEDRIKKALDESMWVTFINPIVDIDFFQNIDDKTIVLHYSDQYTDFDRLDAITITNKSKQYKDIIGSFLDDYEGVEYNDETLEDIINIFNSINGDWLLNILREKNDYKRSKLSEIVAIKYMLAFLEEDNILWVPISLEEILRIAGIAGIKKKDGLFSASNLNVKGEMSDDLLFLGIDTYEDNLKLYIYPVEVKVGTNKISKGKNQVGKIYDVFRQNLSFKLDSGRKVFINQFYRNFFMQLYVSNVKNMVRLGIFDKNKLDVLNDVKNRLASDDYIISDELEGLIGKGTVISFESQLNFSACNLEGDMNILRFSEKHIYTGLSIKIEDIRGRFVEDVYDIRSEDVLSNKLARTSSKGKDTNREGNDIEDEEFNTETDGGVKKLGAEDSGNDELPGEDEEELKTGASVEGDDDEDQVEESNKKSDITNLSDIRVYLGAVKGSKKKIYWEFGHPKLPNRHLLISGKSGQGKTYLIQTILYELSKNNIPSLVIDYTDGFKSAQLEEHFKSRVGDRLKQYYLIKDKIGINPFKRNDIVLDEEMTLKEEPFDVAERIKSVISAIYPTLGIQQLNSIYNAVQIGIEEHGDKMDFDILRENLEKQESRYSKTALSQLNSFFNKHPFKFDEDFSWKKIDQNDGNISIIQLMGFPPDIQLLISEFLLWDLWYYKKQHGSEANPLTLIIDEAQNLDHSSKSPTAKILTEGRKFGFSGIFSTQFLQGQLNKDEISRLQMASQKIYFKPPDNEINSIASDFEDKNSWKQELKNLIKGRCVNKGHVFDERSDSLLGVRSMVVDIESFKGRQD</sequence>
<dbReference type="SUPFAM" id="SSF52540">
    <property type="entry name" value="P-loop containing nucleoside triphosphate hydrolases"/>
    <property type="match status" value="1"/>
</dbReference>
<dbReference type="NCBIfam" id="TIGR03237">
    <property type="entry name" value="dnd_assoc_2"/>
    <property type="match status" value="1"/>
</dbReference>
<dbReference type="EMBL" id="CP002304">
    <property type="protein sequence ID" value="ADQ13707.1"/>
    <property type="molecule type" value="Genomic_DNA"/>
</dbReference>
<dbReference type="Proteomes" id="UP000007434">
    <property type="component" value="Chromosome"/>
</dbReference>
<dbReference type="REBASE" id="212597">
    <property type="entry name" value="HspSDptHP"/>
</dbReference>
<dbReference type="InterPro" id="IPR017646">
    <property type="entry name" value="Dnd_assoc_2"/>
</dbReference>
<dbReference type="RefSeq" id="WP_013404813.1">
    <property type="nucleotide sequence ID" value="NC_014654.1"/>
</dbReference>
<dbReference type="PANTHER" id="PTHR30121:SF6">
    <property type="entry name" value="SLR6007 PROTEIN"/>
    <property type="match status" value="1"/>
</dbReference>
<proteinExistence type="predicted"/>
<feature type="region of interest" description="Disordered" evidence="1">
    <location>
        <begin position="1183"/>
        <end position="1253"/>
    </location>
</feature>
<gene>
    <name evidence="3" type="ordered locus">Halsa_0223</name>
</gene>
<dbReference type="KEGG" id="has:Halsa_0223"/>
<protein>
    <submittedName>
        <fullName evidence="3">AAA ATPase</fullName>
    </submittedName>
</protein>
<evidence type="ECO:0000256" key="1">
    <source>
        <dbReference type="SAM" id="MobiDB-lite"/>
    </source>
</evidence>
<dbReference type="PANTHER" id="PTHR30121">
    <property type="entry name" value="UNCHARACTERIZED PROTEIN YJGR-RELATED"/>
    <property type="match status" value="1"/>
</dbReference>
<reference evidence="3 4" key="2">
    <citation type="journal article" date="2011" name="J. Bacteriol.">
        <title>Complete Genome Sequence of the Haloalkaliphilic, Hydrogen Producing Halanaerobium hydrogenoformans.</title>
        <authorList>
            <person name="Brown S.D."/>
            <person name="Begemann M.B."/>
            <person name="Mormile M.R."/>
            <person name="Wall J.D."/>
            <person name="Han C.S."/>
            <person name="Goodwin L.A."/>
            <person name="Pitluck S."/>
            <person name="Land M.L."/>
            <person name="Hauser L.J."/>
            <person name="Elias D.A."/>
        </authorList>
    </citation>
    <scope>NUCLEOTIDE SEQUENCE [LARGE SCALE GENOMIC DNA]</scope>
    <source>
        <strain evidence="4">sapolanicus</strain>
    </source>
</reference>
<evidence type="ECO:0000313" key="3">
    <source>
        <dbReference type="EMBL" id="ADQ13707.1"/>
    </source>
</evidence>
<dbReference type="SMART" id="SM00382">
    <property type="entry name" value="AAA"/>
    <property type="match status" value="1"/>
</dbReference>